<dbReference type="GO" id="GO:0016020">
    <property type="term" value="C:membrane"/>
    <property type="evidence" value="ECO:0007669"/>
    <property type="project" value="TreeGrafter"/>
</dbReference>
<dbReference type="AlphaFoldDB" id="A0A8T1V9C6"/>
<protein>
    <recommendedName>
        <fullName evidence="4">Flavodoxin-like domain-containing protein</fullName>
    </recommendedName>
</protein>
<evidence type="ECO:0000313" key="3">
    <source>
        <dbReference type="Proteomes" id="UP000693981"/>
    </source>
</evidence>
<dbReference type="PANTHER" id="PTHR30546">
    <property type="entry name" value="FLAVODOXIN-RELATED PROTEIN WRBA-RELATED"/>
    <property type="match status" value="1"/>
</dbReference>
<dbReference type="EMBL" id="JAGDFL010001389">
    <property type="protein sequence ID" value="KAG7376174.1"/>
    <property type="molecule type" value="Genomic_DNA"/>
</dbReference>
<accession>A0A8T1V9C6</accession>
<proteinExistence type="inferred from homology"/>
<evidence type="ECO:0000256" key="1">
    <source>
        <dbReference type="ARBA" id="ARBA00006961"/>
    </source>
</evidence>
<keyword evidence="3" id="KW-1185">Reference proteome</keyword>
<gene>
    <name evidence="2" type="ORF">PHYBOEH_001700</name>
</gene>
<dbReference type="Proteomes" id="UP000693981">
    <property type="component" value="Unassembled WGS sequence"/>
</dbReference>
<dbReference type="PANTHER" id="PTHR30546:SF23">
    <property type="entry name" value="FLAVOPROTEIN-LIKE PROTEIN YCP4-RELATED"/>
    <property type="match status" value="1"/>
</dbReference>
<comment type="caution">
    <text evidence="2">The sequence shown here is derived from an EMBL/GenBank/DDBJ whole genome shotgun (WGS) entry which is preliminary data.</text>
</comment>
<evidence type="ECO:0000313" key="2">
    <source>
        <dbReference type="EMBL" id="KAG7376174.1"/>
    </source>
</evidence>
<name>A0A8T1V9C6_9STRA</name>
<dbReference type="GO" id="GO:0003955">
    <property type="term" value="F:NAD(P)H dehydrogenase (quinone) activity"/>
    <property type="evidence" value="ECO:0007669"/>
    <property type="project" value="TreeGrafter"/>
</dbReference>
<comment type="similarity">
    <text evidence="1">Belongs to the WrbA family.</text>
</comment>
<reference evidence="2" key="1">
    <citation type="submission" date="2021-02" db="EMBL/GenBank/DDBJ databases">
        <authorList>
            <person name="Palmer J.M."/>
        </authorList>
    </citation>
    <scope>NUCLEOTIDE SEQUENCE</scope>
    <source>
        <strain evidence="2">SCRP23</strain>
    </source>
</reference>
<sequence length="95" mass="10220">MSRPLRRQRESAVQSVRRSLDEGALVGGIFFTTGTFGGGEETTSFTVVAALTHQDMIFVPLGFPDDGSRQASKLEKAIATTQSKAFVDIVKKLSA</sequence>
<evidence type="ECO:0008006" key="4">
    <source>
        <dbReference type="Google" id="ProtNLM"/>
    </source>
</evidence>
<organism evidence="2 3">
    <name type="scientific">Phytophthora boehmeriae</name>
    <dbReference type="NCBI Taxonomy" id="109152"/>
    <lineage>
        <taxon>Eukaryota</taxon>
        <taxon>Sar</taxon>
        <taxon>Stramenopiles</taxon>
        <taxon>Oomycota</taxon>
        <taxon>Peronosporomycetes</taxon>
        <taxon>Peronosporales</taxon>
        <taxon>Peronosporaceae</taxon>
        <taxon>Phytophthora</taxon>
    </lineage>
</organism>